<dbReference type="Proteomes" id="UP000295064">
    <property type="component" value="Unassembled WGS sequence"/>
</dbReference>
<name>A0A4R6LLP2_9FIRM</name>
<protein>
    <recommendedName>
        <fullName evidence="4">DUF5723 domain-containing protein</fullName>
    </recommendedName>
</protein>
<feature type="chain" id="PRO_5020288006" description="DUF5723 domain-containing protein" evidence="1">
    <location>
        <begin position="24"/>
        <end position="419"/>
    </location>
</feature>
<accession>A0A4R6LLP2</accession>
<gene>
    <name evidence="2" type="ORF">DFR79_11551</name>
</gene>
<dbReference type="RefSeq" id="WP_133515332.1">
    <property type="nucleotide sequence ID" value="NZ_SNWX01000015.1"/>
</dbReference>
<dbReference type="AlphaFoldDB" id="A0A4R6LLP2"/>
<comment type="caution">
    <text evidence="2">The sequence shown here is derived from an EMBL/GenBank/DDBJ whole genome shotgun (WGS) entry which is preliminary data.</text>
</comment>
<proteinExistence type="predicted"/>
<evidence type="ECO:0000256" key="1">
    <source>
        <dbReference type="SAM" id="SignalP"/>
    </source>
</evidence>
<reference evidence="2 3" key="1">
    <citation type="submission" date="2019-03" db="EMBL/GenBank/DDBJ databases">
        <title>Subsurface microbial communities from deep shales in Ohio and West Virginia, USA.</title>
        <authorList>
            <person name="Wrighton K."/>
        </authorList>
    </citation>
    <scope>NUCLEOTIDE SEQUENCE [LARGE SCALE GENOMIC DNA]</scope>
    <source>
        <strain evidence="2 3">MA284_T2</strain>
    </source>
</reference>
<evidence type="ECO:0000313" key="2">
    <source>
        <dbReference type="EMBL" id="TDO86138.1"/>
    </source>
</evidence>
<keyword evidence="1" id="KW-0732">Signal</keyword>
<feature type="signal peptide" evidence="1">
    <location>
        <begin position="1"/>
        <end position="23"/>
    </location>
</feature>
<evidence type="ECO:0000313" key="3">
    <source>
        <dbReference type="Proteomes" id="UP000295064"/>
    </source>
</evidence>
<evidence type="ECO:0008006" key="4">
    <source>
        <dbReference type="Google" id="ProtNLM"/>
    </source>
</evidence>
<sequence>MKKTILFLLTITIIFATAFTASAALDAEAIGMGDNFSTMTGEAAYYSNPAGLALRENNFALKANFGFSVWNNVFENSEFTEDEIESKLTGENLILAGRSAFGTQFYYKNFALAVNGRAEGMLETDSDAAEILTGDTPEISLAALRDKGSITVDFGESGGGAAATADVSLSYAREIFKDWSNNSQNVEGLYFGATYHHLEGEIYKFSGGGTITATVNDNDPNNPYVEYSTSDAEFYENHSEDGEATGNAFDFGLSMKTGGDYTFAFSAMNIGELSADSSVIDGTRYEATTETNTNDTLTESQLSGEAGEITYQLPRVYRLGIKKEFSENTVLYADYSRVSYDGGQDDNIYALGSEFRKTKFIPLRLGVNYSSLREDVELAAGMGINISDNFKINVGISDLMAISDSAKGLKFGISTLIGF</sequence>
<dbReference type="OrthoDB" id="2110163at2"/>
<organism evidence="2 3">
    <name type="scientific">Halanaerobium saccharolyticum</name>
    <dbReference type="NCBI Taxonomy" id="43595"/>
    <lineage>
        <taxon>Bacteria</taxon>
        <taxon>Bacillati</taxon>
        <taxon>Bacillota</taxon>
        <taxon>Clostridia</taxon>
        <taxon>Halanaerobiales</taxon>
        <taxon>Halanaerobiaceae</taxon>
        <taxon>Halanaerobium</taxon>
    </lineage>
</organism>
<dbReference type="EMBL" id="SNWX01000015">
    <property type="protein sequence ID" value="TDO86138.1"/>
    <property type="molecule type" value="Genomic_DNA"/>
</dbReference>
<dbReference type="Gene3D" id="2.40.160.60">
    <property type="entry name" value="Outer membrane protein transport protein (OMPP1/FadL/TodX)"/>
    <property type="match status" value="1"/>
</dbReference>